<name>A0A8S0XXQ9_9FIRM</name>
<proteinExistence type="predicted"/>
<dbReference type="Proteomes" id="UP001071230">
    <property type="component" value="Unassembled WGS sequence"/>
</dbReference>
<dbReference type="EMBL" id="CDGJ01000078">
    <property type="protein sequence ID" value="CEJ08249.1"/>
    <property type="molecule type" value="Genomic_DNA"/>
</dbReference>
<dbReference type="RefSeq" id="WP_240985370.1">
    <property type="nucleotide sequence ID" value="NZ_CDGJ01000078.1"/>
</dbReference>
<evidence type="ECO:0000256" key="3">
    <source>
        <dbReference type="ARBA" id="ARBA00023002"/>
    </source>
</evidence>
<evidence type="ECO:0000256" key="4">
    <source>
        <dbReference type="SAM" id="MobiDB-lite"/>
    </source>
</evidence>
<evidence type="ECO:0000256" key="1">
    <source>
        <dbReference type="ARBA" id="ARBA00004953"/>
    </source>
</evidence>
<keyword evidence="3 5" id="KW-0560">Oxidoreductase</keyword>
<dbReference type="EMBL" id="LR746496">
    <property type="protein sequence ID" value="CAA7601907.1"/>
    <property type="molecule type" value="Genomic_DNA"/>
</dbReference>
<evidence type="ECO:0000313" key="7">
    <source>
        <dbReference type="Proteomes" id="UP001071230"/>
    </source>
</evidence>
<reference evidence="5" key="2">
    <citation type="submission" date="2020-01" db="EMBL/GenBank/DDBJ databases">
        <authorList>
            <person name="Hornung B."/>
        </authorList>
    </citation>
    <scope>NUCLEOTIDE SEQUENCE</scope>
    <source>
        <strain evidence="5">PacBioINE</strain>
    </source>
</reference>
<dbReference type="AlphaFoldDB" id="A0A8S0XXQ9"/>
<dbReference type="Pfam" id="PF02571">
    <property type="entry name" value="CbiJ"/>
    <property type="match status" value="2"/>
</dbReference>
<reference evidence="6" key="1">
    <citation type="submission" date="2014-11" db="EMBL/GenBank/DDBJ databases">
        <authorList>
            <person name="Hornung B.V."/>
        </authorList>
    </citation>
    <scope>NUCLEOTIDE SEQUENCE</scope>
    <source>
        <strain evidence="6">INE</strain>
    </source>
</reference>
<dbReference type="PANTHER" id="PTHR36925:SF1">
    <property type="entry name" value="COBALT-PRECORRIN-6A REDUCTASE"/>
    <property type="match status" value="1"/>
</dbReference>
<dbReference type="PANTHER" id="PTHR36925">
    <property type="entry name" value="COBALT-PRECORRIN-6A REDUCTASE"/>
    <property type="match status" value="1"/>
</dbReference>
<dbReference type="KEGG" id="aacx:DEACI_2578"/>
<feature type="region of interest" description="Disordered" evidence="4">
    <location>
        <begin position="108"/>
        <end position="182"/>
    </location>
</feature>
<dbReference type="GO" id="GO:0009236">
    <property type="term" value="P:cobalamin biosynthetic process"/>
    <property type="evidence" value="ECO:0007669"/>
    <property type="project" value="UniProtKB-KW"/>
</dbReference>
<sequence>MKLLVLAGTRDGRFLAREFAGRGHEVLVSTLTEYGAELAEAEGLRVRYGAFSAGELDRVLESGAFDAVIDATHPYAQNIRAIAQTACTGSGTAYFRWERPASAGVFSGKASSGRERLSPGKKIYPDGVVSRRGAISPGAVSPGAVSPDAVSPDAVSPEGGIPPGRVVSSADKSPTKEGRPQGGIYWAQNLTDAAGLAAGLGERILLTTGSNGLPEWLGQAVLKDKTLFVRVLPTAKVLQRCEELGLKPRQIIAAQGPFSREWNEAMMAQLGIQVVVAKDSGREGGTPAKILACSRRGIPLVLLKRPSQVSAFLSPSEFIVKVEDDLWKRKSFS</sequence>
<dbReference type="GO" id="GO:0016994">
    <property type="term" value="F:precorrin-6A reductase activity"/>
    <property type="evidence" value="ECO:0007669"/>
    <property type="project" value="UniProtKB-EC"/>
</dbReference>
<evidence type="ECO:0000313" key="5">
    <source>
        <dbReference type="EMBL" id="CAA7601907.1"/>
    </source>
</evidence>
<evidence type="ECO:0000256" key="2">
    <source>
        <dbReference type="ARBA" id="ARBA00022573"/>
    </source>
</evidence>
<dbReference type="Proteomes" id="UP000836597">
    <property type="component" value="Chromosome"/>
</dbReference>
<comment type="pathway">
    <text evidence="1">Cofactor biosynthesis; adenosylcobalamin biosynthesis.</text>
</comment>
<keyword evidence="7" id="KW-1185">Reference proteome</keyword>
<organism evidence="5">
    <name type="scientific">Acididesulfobacillus acetoxydans</name>
    <dbReference type="NCBI Taxonomy" id="1561005"/>
    <lineage>
        <taxon>Bacteria</taxon>
        <taxon>Bacillati</taxon>
        <taxon>Bacillota</taxon>
        <taxon>Clostridia</taxon>
        <taxon>Eubacteriales</taxon>
        <taxon>Peptococcaceae</taxon>
        <taxon>Acididesulfobacillus</taxon>
    </lineage>
</organism>
<dbReference type="InterPro" id="IPR003723">
    <property type="entry name" value="Precorrin-6x_reduct"/>
</dbReference>
<dbReference type="SUPFAM" id="SSF51735">
    <property type="entry name" value="NAD(P)-binding Rossmann-fold domains"/>
    <property type="match status" value="1"/>
</dbReference>
<dbReference type="InterPro" id="IPR036291">
    <property type="entry name" value="NAD(P)-bd_dom_sf"/>
</dbReference>
<gene>
    <name evidence="5" type="ORF">DEACI_2578</name>
    <name evidence="6" type="ORF">DEACI_2724</name>
</gene>
<keyword evidence="2" id="KW-0169">Cobalamin biosynthesis</keyword>
<dbReference type="PROSITE" id="PS51014">
    <property type="entry name" value="COBK_CBIJ"/>
    <property type="match status" value="1"/>
</dbReference>
<dbReference type="EC" id="1.3.1.54" evidence="5"/>
<accession>A0A8S0XXQ9</accession>
<protein>
    <submittedName>
        <fullName evidence="6">Cobalt-precorrin 6A reductase</fullName>
    </submittedName>
    <submittedName>
        <fullName evidence="5">Precorrin-6A reductase</fullName>
        <ecNumber evidence="5">1.3.1.54</ecNumber>
    </submittedName>
</protein>
<evidence type="ECO:0000313" key="6">
    <source>
        <dbReference type="EMBL" id="CEJ08249.1"/>
    </source>
</evidence>